<keyword evidence="2" id="KW-1185">Reference proteome</keyword>
<dbReference type="AlphaFoldDB" id="A0A9Q8WBY3"/>
<evidence type="ECO:0000313" key="2">
    <source>
        <dbReference type="Proteomes" id="UP000830671"/>
    </source>
</evidence>
<protein>
    <submittedName>
        <fullName evidence="1">Uncharacterized protein</fullName>
    </submittedName>
</protein>
<dbReference type="RefSeq" id="XP_049139195.1">
    <property type="nucleotide sequence ID" value="XM_049282052.1"/>
</dbReference>
<proteinExistence type="predicted"/>
<reference evidence="1" key="1">
    <citation type="journal article" date="2021" name="Mol. Plant Microbe Interact.">
        <title>Complete Genome Sequence of the Plant-Pathogenic Fungus Colletotrichum lupini.</title>
        <authorList>
            <person name="Baroncelli R."/>
            <person name="Pensec F."/>
            <person name="Da Lio D."/>
            <person name="Boufleur T."/>
            <person name="Vicente I."/>
            <person name="Sarrocco S."/>
            <person name="Picot A."/>
            <person name="Baraldi E."/>
            <person name="Sukno S."/>
            <person name="Thon M."/>
            <person name="Le Floch G."/>
        </authorList>
    </citation>
    <scope>NUCLEOTIDE SEQUENCE</scope>
    <source>
        <strain evidence="1">IMI 504893</strain>
    </source>
</reference>
<sequence>MFLIGFEPQPNGGVHTWPSHGQIDVSQQHITQLSPIKDYFTVTQCTFLAAQAGKLGQHAQLTEPFEMGTFGIERQECTIGENRIEFNKLSKCQHCCKSRLKSGGLTQAGQPVIPFHLDERRQQPLEGTIYPTRNDRDLDPNGCAHPRTLLDRTYKYLGGARELLQLQRLARPEQFITDKAGT</sequence>
<dbReference type="Proteomes" id="UP000830671">
    <property type="component" value="Chromosome 2"/>
</dbReference>
<gene>
    <name evidence="1" type="ORF">CLUP02_03025</name>
</gene>
<accession>A0A9Q8WBY3</accession>
<dbReference type="GeneID" id="73337062"/>
<dbReference type="EMBL" id="CP019474">
    <property type="protein sequence ID" value="UQC77556.1"/>
    <property type="molecule type" value="Genomic_DNA"/>
</dbReference>
<name>A0A9Q8WBY3_9PEZI</name>
<dbReference type="KEGG" id="clup:CLUP02_03025"/>
<evidence type="ECO:0000313" key="1">
    <source>
        <dbReference type="EMBL" id="UQC77556.1"/>
    </source>
</evidence>
<organism evidence="1 2">
    <name type="scientific">Colletotrichum lupini</name>
    <dbReference type="NCBI Taxonomy" id="145971"/>
    <lineage>
        <taxon>Eukaryota</taxon>
        <taxon>Fungi</taxon>
        <taxon>Dikarya</taxon>
        <taxon>Ascomycota</taxon>
        <taxon>Pezizomycotina</taxon>
        <taxon>Sordariomycetes</taxon>
        <taxon>Hypocreomycetidae</taxon>
        <taxon>Glomerellales</taxon>
        <taxon>Glomerellaceae</taxon>
        <taxon>Colletotrichum</taxon>
        <taxon>Colletotrichum acutatum species complex</taxon>
    </lineage>
</organism>